<dbReference type="Proteomes" id="UP000580250">
    <property type="component" value="Unassembled WGS sequence"/>
</dbReference>
<evidence type="ECO:0000313" key="4">
    <source>
        <dbReference type="Proteomes" id="UP000580250"/>
    </source>
</evidence>
<dbReference type="AlphaFoldDB" id="A0A6V7V2Z9"/>
<feature type="chain" id="PRO_5027950937" evidence="2">
    <location>
        <begin position="17"/>
        <end position="203"/>
    </location>
</feature>
<feature type="signal peptide" evidence="2">
    <location>
        <begin position="1"/>
        <end position="16"/>
    </location>
</feature>
<reference evidence="3 4" key="1">
    <citation type="submission" date="2020-08" db="EMBL/GenBank/DDBJ databases">
        <authorList>
            <person name="Koutsovoulos G."/>
            <person name="Danchin GJ E."/>
        </authorList>
    </citation>
    <scope>NUCLEOTIDE SEQUENCE [LARGE SCALE GENOMIC DNA]</scope>
</reference>
<evidence type="ECO:0000313" key="3">
    <source>
        <dbReference type="EMBL" id="CAD2169328.1"/>
    </source>
</evidence>
<organism evidence="3 4">
    <name type="scientific">Meloidogyne enterolobii</name>
    <name type="common">Root-knot nematode worm</name>
    <name type="synonym">Meloidogyne mayaguensis</name>
    <dbReference type="NCBI Taxonomy" id="390850"/>
    <lineage>
        <taxon>Eukaryota</taxon>
        <taxon>Metazoa</taxon>
        <taxon>Ecdysozoa</taxon>
        <taxon>Nematoda</taxon>
        <taxon>Chromadorea</taxon>
        <taxon>Rhabditida</taxon>
        <taxon>Tylenchina</taxon>
        <taxon>Tylenchomorpha</taxon>
        <taxon>Tylenchoidea</taxon>
        <taxon>Meloidogynidae</taxon>
        <taxon>Meloidogyninae</taxon>
        <taxon>Meloidogyne</taxon>
    </lineage>
</organism>
<keyword evidence="2" id="KW-0732">Signal</keyword>
<proteinExistence type="predicted"/>
<feature type="compositionally biased region" description="Low complexity" evidence="1">
    <location>
        <begin position="151"/>
        <end position="166"/>
    </location>
</feature>
<name>A0A6V7V2Z9_MELEN</name>
<dbReference type="EMBL" id="CAJEWN010000152">
    <property type="protein sequence ID" value="CAD2169328.1"/>
    <property type="molecule type" value="Genomic_DNA"/>
</dbReference>
<gene>
    <name evidence="3" type="ORF">MENT_LOCUS20662</name>
</gene>
<evidence type="ECO:0000256" key="2">
    <source>
        <dbReference type="SAM" id="SignalP"/>
    </source>
</evidence>
<feature type="region of interest" description="Disordered" evidence="1">
    <location>
        <begin position="126"/>
        <end position="166"/>
    </location>
</feature>
<evidence type="ECO:0000256" key="1">
    <source>
        <dbReference type="SAM" id="MobiDB-lite"/>
    </source>
</evidence>
<comment type="caution">
    <text evidence="3">The sequence shown here is derived from an EMBL/GenBank/DDBJ whole genome shotgun (WGS) entry which is preliminary data.</text>
</comment>
<sequence>MLYLIILFELINYIYSQQYTNNQNKIYPSSGFINQQQQQQYPFYYQNKLPQQGLPQNSLFGRSSPLSPSSSFFYPPYYFGSNGYGTNLGNYYQPYREINNGKSIFDCIPPSPINSPNNAANLQQFGTGGHPSYPPQPYHGGTIDFGGNSKGNSQQNYNNGINSNNNDFPPYFYKNSQYLNGERDNQPPQYIRWPIVQMKEKKK</sequence>
<accession>A0A6V7V2Z9</accession>
<protein>
    <submittedName>
        <fullName evidence="3">Uncharacterized protein</fullName>
    </submittedName>
</protein>